<dbReference type="Pfam" id="PF21033">
    <property type="entry name" value="RMD1-3"/>
    <property type="match status" value="1"/>
</dbReference>
<name>A0A915B6T7_PARUN</name>
<keyword evidence="2" id="KW-1185">Reference proteome</keyword>
<dbReference type="WBParaSite" id="PgR026_g038_t01">
    <property type="protein sequence ID" value="PgR026_g038_t01"/>
    <property type="gene ID" value="PgR026_g038"/>
</dbReference>
<dbReference type="InterPro" id="IPR011990">
    <property type="entry name" value="TPR-like_helical_dom_sf"/>
</dbReference>
<feature type="region of interest" description="Disordered" evidence="1">
    <location>
        <begin position="244"/>
        <end position="289"/>
    </location>
</feature>
<dbReference type="SUPFAM" id="SSF48452">
    <property type="entry name" value="TPR-like"/>
    <property type="match status" value="1"/>
</dbReference>
<sequence length="289" mass="32740">SIACCWLKLEWSTFAMFSEIDGYLDGYDGDKAYEAVKKLISESISDRIGLYCRFAHACYIRSNNCFKNLEKCKAILGEAHEACKKAYELDAKNKDVLKWCSIISGSLADISDGEEKIELGYEFKNYIDEAIKITPDSSIYHMRGRFTYEVANLSQTKPMMASKLFGNTSTIYTFDEALKDLLKAEALNPRQLDNLLFIAKCFLAKGDKVQAHHYLMLMNECSLVDEADEVMMVEANDLLKMIDDESNEETAKENSLIESAVSDDEREDMRLNDSIEEEAGPSDNEMSRA</sequence>
<dbReference type="AlphaFoldDB" id="A0A915B6T7"/>
<dbReference type="PANTHER" id="PTHR16056">
    <property type="entry name" value="REGULATOR OF MICROTUBULE DYNAMICS PROTEIN"/>
    <property type="match status" value="1"/>
</dbReference>
<dbReference type="GO" id="GO:0005876">
    <property type="term" value="C:spindle microtubule"/>
    <property type="evidence" value="ECO:0007669"/>
    <property type="project" value="TreeGrafter"/>
</dbReference>
<dbReference type="GO" id="GO:0097431">
    <property type="term" value="C:mitotic spindle pole"/>
    <property type="evidence" value="ECO:0007669"/>
    <property type="project" value="TreeGrafter"/>
</dbReference>
<dbReference type="GO" id="GO:0008017">
    <property type="term" value="F:microtubule binding"/>
    <property type="evidence" value="ECO:0007669"/>
    <property type="project" value="TreeGrafter"/>
</dbReference>
<proteinExistence type="predicted"/>
<reference evidence="3" key="1">
    <citation type="submission" date="2022-11" db="UniProtKB">
        <authorList>
            <consortium name="WormBaseParasite"/>
        </authorList>
    </citation>
    <scope>IDENTIFICATION</scope>
</reference>
<dbReference type="Gene3D" id="1.25.40.10">
    <property type="entry name" value="Tetratricopeptide repeat domain"/>
    <property type="match status" value="1"/>
</dbReference>
<dbReference type="Proteomes" id="UP000887569">
    <property type="component" value="Unplaced"/>
</dbReference>
<evidence type="ECO:0000313" key="2">
    <source>
        <dbReference type="Proteomes" id="UP000887569"/>
    </source>
</evidence>
<accession>A0A915B6T7</accession>
<organism evidence="2 3">
    <name type="scientific">Parascaris univalens</name>
    <name type="common">Nematode worm</name>
    <dbReference type="NCBI Taxonomy" id="6257"/>
    <lineage>
        <taxon>Eukaryota</taxon>
        <taxon>Metazoa</taxon>
        <taxon>Ecdysozoa</taxon>
        <taxon>Nematoda</taxon>
        <taxon>Chromadorea</taxon>
        <taxon>Rhabditida</taxon>
        <taxon>Spirurina</taxon>
        <taxon>Ascaridomorpha</taxon>
        <taxon>Ascaridoidea</taxon>
        <taxon>Ascarididae</taxon>
        <taxon>Parascaris</taxon>
    </lineage>
</organism>
<dbReference type="PANTHER" id="PTHR16056:SF36">
    <property type="entry name" value="TETRATRICOPEPTIDE REPEAT PROTEIN"/>
    <property type="match status" value="1"/>
</dbReference>
<protein>
    <submittedName>
        <fullName evidence="3">Gamma-soluble NSF attachment protein</fullName>
    </submittedName>
</protein>
<dbReference type="GO" id="GO:0005739">
    <property type="term" value="C:mitochondrion"/>
    <property type="evidence" value="ECO:0007669"/>
    <property type="project" value="TreeGrafter"/>
</dbReference>
<dbReference type="InterPro" id="IPR049039">
    <property type="entry name" value="RMD1-3_a_helical_rpt"/>
</dbReference>
<evidence type="ECO:0000313" key="3">
    <source>
        <dbReference type="WBParaSite" id="PgR026_g038_t01"/>
    </source>
</evidence>
<evidence type="ECO:0000256" key="1">
    <source>
        <dbReference type="SAM" id="MobiDB-lite"/>
    </source>
</evidence>